<dbReference type="SUPFAM" id="SSF56219">
    <property type="entry name" value="DNase I-like"/>
    <property type="match status" value="1"/>
</dbReference>
<dbReference type="SUPFAM" id="SSF56672">
    <property type="entry name" value="DNA/RNA polymerases"/>
    <property type="match status" value="1"/>
</dbReference>
<organism evidence="3 4">
    <name type="scientific">Trichogramma brassicae</name>
    <dbReference type="NCBI Taxonomy" id="86971"/>
    <lineage>
        <taxon>Eukaryota</taxon>
        <taxon>Metazoa</taxon>
        <taxon>Ecdysozoa</taxon>
        <taxon>Arthropoda</taxon>
        <taxon>Hexapoda</taxon>
        <taxon>Insecta</taxon>
        <taxon>Pterygota</taxon>
        <taxon>Neoptera</taxon>
        <taxon>Endopterygota</taxon>
        <taxon>Hymenoptera</taxon>
        <taxon>Apocrita</taxon>
        <taxon>Proctotrupomorpha</taxon>
        <taxon>Chalcidoidea</taxon>
        <taxon>Trichogrammatidae</taxon>
        <taxon>Trichogramma</taxon>
    </lineage>
</organism>
<reference evidence="3 4" key="1">
    <citation type="submission" date="2020-02" db="EMBL/GenBank/DDBJ databases">
        <authorList>
            <person name="Ferguson B K."/>
        </authorList>
    </citation>
    <scope>NUCLEOTIDE SEQUENCE [LARGE SCALE GENOMIC DNA]</scope>
</reference>
<gene>
    <name evidence="3" type="ORF">TBRA_LOCUS11843</name>
</gene>
<dbReference type="Proteomes" id="UP000479190">
    <property type="component" value="Unassembled WGS sequence"/>
</dbReference>
<dbReference type="InterPro" id="IPR043502">
    <property type="entry name" value="DNA/RNA_pol_sf"/>
</dbReference>
<dbReference type="Gene3D" id="3.60.10.10">
    <property type="entry name" value="Endonuclease/exonuclease/phosphatase"/>
    <property type="match status" value="1"/>
</dbReference>
<dbReference type="Pfam" id="PF00078">
    <property type="entry name" value="RVT_1"/>
    <property type="match status" value="1"/>
</dbReference>
<sequence>MSFPEPLIKKVTQGATSKRPAMSPPAAHATPKSNAVTAASKQLDVNNNDVGDNDGFELANHRRHRQPNQTATTSGSVHARQLPKPRPAQRRVHHRPDAIPVLPPSTEDQSNPPMMRILQLNLNHCKAAQDLLSQTILKQRINVAVLCDQYKNLDPPYTWLADANSQAAIWVQGGGMVQERPARARPFFTWAQINRIYFFSVYAPPRLADVEFSALLTNIIEEARDKRPLIVAGDFNAWSTEWGCRVTRQRGTILLDALATLEAALLNTGDSPTFAGALGYSVIDLTFASDTLALRITSWAVSELYMHSDHQAIVFEIETARPPRPTTRQSCKWNARTLDSESLSVMMANAAVPPEPTEEIATRLMAAITSACDASMAKTSGRRRRCAVYWWTSEIADLRRSCLRARRLAQRARGRPNEGASQASYASARRLLRAAIETSKRLCWSKLCDEINEDTVMSRLRGPRANSPSSPTLVLRIVAALFPRVPDELALPPQLQAGAIVPAVTLEELRRACGRTKDHTAPGPDEVLNSAIKIAIATHPDIYLQVYTACLRTGVFPACWKRQRLALLPKPGKPPEEPSSYRPLCMLDTAGKILERIICDYLEATTESPGGLSDHQYGLRKGRSTINAIENVIATTREAIVGKRWNRGTKKYCAVVTLYVNNAFNSAQWNNINAALRRMRTPEYLLRIVVSYLSARVLDYDTDDGPESYRITAGVPQGSVLGPILWNVMYDAVLRLNFGGNVKIIGFADDIALVAVAKHLWQIEYDLSSAIEQVRCALQELGLVTADHKTEALLITSRKKMETIIITAEVRPTSPNRQRKGSKSGWSPREDHAQHRWAQKQPTRALCSRHRFDPPVWSAYLEMRDGDAGPTSVKQRLYIDEPACAWISGRPHVSYDATYAIAGRTSAGPTGG</sequence>
<dbReference type="AlphaFoldDB" id="A0A6H5IRM9"/>
<feature type="compositionally biased region" description="Basic residues" evidence="1">
    <location>
        <begin position="81"/>
        <end position="94"/>
    </location>
</feature>
<dbReference type="EMBL" id="CADCXV010001002">
    <property type="protein sequence ID" value="CAB0040112.1"/>
    <property type="molecule type" value="Genomic_DNA"/>
</dbReference>
<evidence type="ECO:0000259" key="2">
    <source>
        <dbReference type="PROSITE" id="PS50878"/>
    </source>
</evidence>
<evidence type="ECO:0000256" key="1">
    <source>
        <dbReference type="SAM" id="MobiDB-lite"/>
    </source>
</evidence>
<dbReference type="PANTHER" id="PTHR19446">
    <property type="entry name" value="REVERSE TRANSCRIPTASES"/>
    <property type="match status" value="1"/>
</dbReference>
<feature type="compositionally biased region" description="Polar residues" evidence="1">
    <location>
        <begin position="67"/>
        <end position="76"/>
    </location>
</feature>
<name>A0A6H5IRM9_9HYME</name>
<dbReference type="PROSITE" id="PS50878">
    <property type="entry name" value="RT_POL"/>
    <property type="match status" value="1"/>
</dbReference>
<feature type="domain" description="Reverse transcriptase" evidence="2">
    <location>
        <begin position="549"/>
        <end position="808"/>
    </location>
</feature>
<feature type="compositionally biased region" description="Polar residues" evidence="1">
    <location>
        <begin position="31"/>
        <end position="40"/>
    </location>
</feature>
<dbReference type="CDD" id="cd09077">
    <property type="entry name" value="R1-I-EN"/>
    <property type="match status" value="1"/>
</dbReference>
<dbReference type="OrthoDB" id="7697131at2759"/>
<dbReference type="GO" id="GO:0071897">
    <property type="term" value="P:DNA biosynthetic process"/>
    <property type="evidence" value="ECO:0007669"/>
    <property type="project" value="UniProtKB-ARBA"/>
</dbReference>
<proteinExistence type="predicted"/>
<feature type="region of interest" description="Disordered" evidence="1">
    <location>
        <begin position="1"/>
        <end position="112"/>
    </location>
</feature>
<keyword evidence="4" id="KW-1185">Reference proteome</keyword>
<evidence type="ECO:0000313" key="3">
    <source>
        <dbReference type="EMBL" id="CAB0040112.1"/>
    </source>
</evidence>
<dbReference type="InterPro" id="IPR005135">
    <property type="entry name" value="Endo/exonuclease/phosphatase"/>
</dbReference>
<evidence type="ECO:0000313" key="4">
    <source>
        <dbReference type="Proteomes" id="UP000479190"/>
    </source>
</evidence>
<protein>
    <recommendedName>
        <fullName evidence="2">Reverse transcriptase domain-containing protein</fullName>
    </recommendedName>
</protein>
<dbReference type="CDD" id="cd01650">
    <property type="entry name" value="RT_nLTR_like"/>
    <property type="match status" value="1"/>
</dbReference>
<dbReference type="Pfam" id="PF14529">
    <property type="entry name" value="Exo_endo_phos_2"/>
    <property type="match status" value="1"/>
</dbReference>
<dbReference type="GO" id="GO:0003824">
    <property type="term" value="F:catalytic activity"/>
    <property type="evidence" value="ECO:0007669"/>
    <property type="project" value="InterPro"/>
</dbReference>
<feature type="region of interest" description="Disordered" evidence="1">
    <location>
        <begin position="811"/>
        <end position="840"/>
    </location>
</feature>
<dbReference type="InterPro" id="IPR000477">
    <property type="entry name" value="RT_dom"/>
</dbReference>
<dbReference type="InterPro" id="IPR036691">
    <property type="entry name" value="Endo/exonu/phosph_ase_sf"/>
</dbReference>
<accession>A0A6H5IRM9</accession>